<accession>A0AAT9JJB7</accession>
<reference evidence="1" key="2">
    <citation type="submission" date="2024-05" db="EMBL/GenBank/DDBJ databases">
        <authorList>
            <person name="Matrishin C.B."/>
            <person name="Kauffman K.M."/>
        </authorList>
    </citation>
    <scope>NUCLEOTIDE SEQUENCE</scope>
</reference>
<reference evidence="1" key="1">
    <citation type="journal article" date="2023" name="Microbiome">
        <title>Phages are unrecognized players in the ecology of the oral pathogen Porphyromonas gingivalis.</title>
        <authorList>
            <person name="Matrishin C.B."/>
            <person name="Haase E.M."/>
            <person name="Dewhirst F.E."/>
            <person name="Mark Welch J.L."/>
            <person name="Miranda-Sanchez F."/>
            <person name="Chen T."/>
            <person name="MacFarland D.C."/>
            <person name="Kauffman K.M."/>
        </authorList>
    </citation>
    <scope>NUCLEOTIDE SEQUENCE</scope>
</reference>
<sequence>MGKEEFRSYVNRVYAAILRHPPYEPLDIESRCTPQTKRRFLAVLWLYLAEGHGGYFDNEIKTLHPL</sequence>
<protein>
    <submittedName>
        <fullName evidence="1">Uncharacterized protein</fullName>
    </submittedName>
</protein>
<evidence type="ECO:0000313" key="1">
    <source>
        <dbReference type="EMBL" id="DBA55354.1"/>
    </source>
</evidence>
<name>A0AAT9JJB7_9CAUD</name>
<proteinExistence type="predicted"/>
<organism evidence="1">
    <name type="scientific">Porphyromonas phage phage017a_JCVISC001</name>
    <dbReference type="NCBI Taxonomy" id="3154107"/>
    <lineage>
        <taxon>Viruses</taxon>
        <taxon>Duplodnaviria</taxon>
        <taxon>Heunggongvirae</taxon>
        <taxon>Uroviricota</taxon>
        <taxon>Caudoviricetes</taxon>
        <taxon>Nixviridae</taxon>
        <taxon>Dewhirstvirus</taxon>
        <taxon>Dewhirstvirus pging00K</taxon>
    </lineage>
</organism>
<dbReference type="EMBL" id="BK068098">
    <property type="protein sequence ID" value="DBA55354.1"/>
    <property type="molecule type" value="Genomic_DNA"/>
</dbReference>